<protein>
    <submittedName>
        <fullName evidence="7">Uncharacterized protein</fullName>
    </submittedName>
</protein>
<dbReference type="AlphaFoldDB" id="A0A8H6S9D6"/>
<dbReference type="RefSeq" id="XP_037215963.1">
    <property type="nucleotide sequence ID" value="XM_037366569.1"/>
</dbReference>
<evidence type="ECO:0000313" key="7">
    <source>
        <dbReference type="EMBL" id="KAF7294600.1"/>
    </source>
</evidence>
<keyword evidence="4" id="KW-0804">Transcription</keyword>
<comment type="caution">
    <text evidence="7">The sequence shown here is derived from an EMBL/GenBank/DDBJ whole genome shotgun (WGS) entry which is preliminary data.</text>
</comment>
<dbReference type="GO" id="GO:0003713">
    <property type="term" value="F:transcription coactivator activity"/>
    <property type="evidence" value="ECO:0007669"/>
    <property type="project" value="TreeGrafter"/>
</dbReference>
<accession>A0A8H6S9D6</accession>
<evidence type="ECO:0000256" key="3">
    <source>
        <dbReference type="ARBA" id="ARBA00023015"/>
    </source>
</evidence>
<dbReference type="GeneID" id="59349085"/>
<feature type="region of interest" description="Disordered" evidence="6">
    <location>
        <begin position="464"/>
        <end position="513"/>
    </location>
</feature>
<keyword evidence="3" id="KW-0805">Transcription regulation</keyword>
<feature type="region of interest" description="Disordered" evidence="6">
    <location>
        <begin position="1"/>
        <end position="29"/>
    </location>
</feature>
<comment type="subcellular location">
    <subcellularLocation>
        <location evidence="1">Nucleus</location>
    </subcellularLocation>
</comment>
<feature type="region of interest" description="Disordered" evidence="6">
    <location>
        <begin position="784"/>
        <end position="808"/>
    </location>
</feature>
<comment type="similarity">
    <text evidence="2">Belongs to the NGG1 family.</text>
</comment>
<dbReference type="OrthoDB" id="1232at2759"/>
<gene>
    <name evidence="7" type="ORF">MIND_00996600</name>
</gene>
<evidence type="ECO:0000256" key="2">
    <source>
        <dbReference type="ARBA" id="ARBA00005330"/>
    </source>
</evidence>
<dbReference type="Pfam" id="PF10198">
    <property type="entry name" value="Ada3"/>
    <property type="match status" value="1"/>
</dbReference>
<evidence type="ECO:0000313" key="8">
    <source>
        <dbReference type="Proteomes" id="UP000636479"/>
    </source>
</evidence>
<dbReference type="InterPro" id="IPR019340">
    <property type="entry name" value="Histone_AcTrfase_su3"/>
</dbReference>
<dbReference type="EMBL" id="JACAZF010000009">
    <property type="protein sequence ID" value="KAF7294600.1"/>
    <property type="molecule type" value="Genomic_DNA"/>
</dbReference>
<feature type="compositionally biased region" description="Basic and acidic residues" evidence="6">
    <location>
        <begin position="53"/>
        <end position="99"/>
    </location>
</feature>
<organism evidence="7 8">
    <name type="scientific">Mycena indigotica</name>
    <dbReference type="NCBI Taxonomy" id="2126181"/>
    <lineage>
        <taxon>Eukaryota</taxon>
        <taxon>Fungi</taxon>
        <taxon>Dikarya</taxon>
        <taxon>Basidiomycota</taxon>
        <taxon>Agaricomycotina</taxon>
        <taxon>Agaricomycetes</taxon>
        <taxon>Agaricomycetidae</taxon>
        <taxon>Agaricales</taxon>
        <taxon>Marasmiineae</taxon>
        <taxon>Mycenaceae</taxon>
        <taxon>Mycena</taxon>
    </lineage>
</organism>
<dbReference type="PANTHER" id="PTHR13556">
    <property type="entry name" value="TRANSCRIPTIONAL ADAPTER 3-RELATED"/>
    <property type="match status" value="1"/>
</dbReference>
<dbReference type="Proteomes" id="UP000636479">
    <property type="component" value="Unassembled WGS sequence"/>
</dbReference>
<reference evidence="7" key="1">
    <citation type="submission" date="2020-05" db="EMBL/GenBank/DDBJ databases">
        <title>Mycena genomes resolve the evolution of fungal bioluminescence.</title>
        <authorList>
            <person name="Tsai I.J."/>
        </authorList>
    </citation>
    <scope>NUCLEOTIDE SEQUENCE</scope>
    <source>
        <strain evidence="7">171206Taipei</strain>
    </source>
</reference>
<proteinExistence type="inferred from homology"/>
<evidence type="ECO:0000256" key="1">
    <source>
        <dbReference type="ARBA" id="ARBA00004123"/>
    </source>
</evidence>
<dbReference type="PANTHER" id="PTHR13556:SF2">
    <property type="entry name" value="TRANSCRIPTIONAL ADAPTER 3"/>
    <property type="match status" value="1"/>
</dbReference>
<evidence type="ECO:0000256" key="4">
    <source>
        <dbReference type="ARBA" id="ARBA00023163"/>
    </source>
</evidence>
<evidence type="ECO:0000256" key="6">
    <source>
        <dbReference type="SAM" id="MobiDB-lite"/>
    </source>
</evidence>
<sequence length="825" mass="91895">MSSSTPKLLPFSRPTSPIRSAIFKSPPDVVPSVEELESLQEELRQLKTRTLERAKKAGEDLKTIEDSMRRIKEREKGKAKQLEKVKRERDYTPDPELIKPRLSSQPLSDELKKKHKKKRKREDESDQEPGMDAQRPRKSTPPAPHTHPPKAQKSTPSSVTLPKVSMPVATRSSRKPTPTPQINGVGDFSIPPPISLLPTRPIPNERPKPGPSKPTDVMEDFSMAKQPTQTPVSTFYTSVEPFLRPITEEDIGYLEHTNDEVEPFIMPRLGRHYLDVWAEQDALANGLSLPAGAGQLGEAPADIFAPPAPKWDPSTLNEADLVTEGHGHGLLTERVLSALLPVGDGSAWKGVKAAEDAMEGRPGGSGAAAARKERLNVTELENRIRDTMRYHGLLETVPDYSEKVDDPIASALRFAQRELRQVVARNKFRKAKLVEIARSRLGYQEYLENRDLIDRNISNTYTKLQKKSEPKVPKKKKKFGDASASGTPVPGAGDSVPPLPPPCPAASGLGPDDDNRLIVSEQLKHFVEMRRQFVDMVEDTMNEMQAERPGLLWGFPQRSIYEGMEEAVNAMLLGRHSMDVDSGDVVDKGKGKERASWDLMDIYLTLVDPASPLERATSVTENLGKINGDTAPASLQKAGAKIRQAAKGLGASDAVAQELLEAAKNLEERISPLFTELKDANTTLLEEVQDLREQLLAVERQRHEIKQLKRSLTEIDQKYKKAAASAERRKAAVASEKDENSRLSCVIAEQDEVVAEKENEAEQLRAKIERRNNRISVLEKKLKVMSRQAAKRSRSDENEDPDESLQIEYSFEVHKPLLNFSATDE</sequence>
<dbReference type="GO" id="GO:0006357">
    <property type="term" value="P:regulation of transcription by RNA polymerase II"/>
    <property type="evidence" value="ECO:0007669"/>
    <property type="project" value="TreeGrafter"/>
</dbReference>
<keyword evidence="5" id="KW-0539">Nucleus</keyword>
<feature type="region of interest" description="Disordered" evidence="6">
    <location>
        <begin position="53"/>
        <end position="215"/>
    </location>
</feature>
<dbReference type="GO" id="GO:0005634">
    <property type="term" value="C:nucleus"/>
    <property type="evidence" value="ECO:0007669"/>
    <property type="project" value="UniProtKB-SubCell"/>
</dbReference>
<name>A0A8H6S9D6_9AGAR</name>
<dbReference type="GO" id="GO:0000124">
    <property type="term" value="C:SAGA complex"/>
    <property type="evidence" value="ECO:0007669"/>
    <property type="project" value="TreeGrafter"/>
</dbReference>
<keyword evidence="8" id="KW-1185">Reference proteome</keyword>
<evidence type="ECO:0000256" key="5">
    <source>
        <dbReference type="ARBA" id="ARBA00023242"/>
    </source>
</evidence>